<evidence type="ECO:0000313" key="2">
    <source>
        <dbReference type="RefSeq" id="XP_073782448.1"/>
    </source>
</evidence>
<dbReference type="Proteomes" id="UP000000437">
    <property type="component" value="Chromosome 16"/>
</dbReference>
<evidence type="ECO:0000313" key="1">
    <source>
        <dbReference type="Proteomes" id="UP000000437"/>
    </source>
</evidence>
<gene>
    <name evidence="2" type="primary">LOC141378256</name>
</gene>
<accession>A0AC58HKC2</accession>
<dbReference type="RefSeq" id="XP_073782448.1">
    <property type="nucleotide sequence ID" value="XM_073926347.1"/>
</dbReference>
<organism evidence="1 2">
    <name type="scientific">Danio rerio</name>
    <name type="common">Zebrafish</name>
    <name type="synonym">Brachydanio rerio</name>
    <dbReference type="NCBI Taxonomy" id="7955"/>
    <lineage>
        <taxon>Eukaryota</taxon>
        <taxon>Metazoa</taxon>
        <taxon>Chordata</taxon>
        <taxon>Craniata</taxon>
        <taxon>Vertebrata</taxon>
        <taxon>Euteleostomi</taxon>
        <taxon>Actinopterygii</taxon>
        <taxon>Neopterygii</taxon>
        <taxon>Teleostei</taxon>
        <taxon>Ostariophysi</taxon>
        <taxon>Cypriniformes</taxon>
        <taxon>Danionidae</taxon>
        <taxon>Danioninae</taxon>
        <taxon>Danio</taxon>
    </lineage>
</organism>
<protein>
    <submittedName>
        <fullName evidence="2">Serine/threonine-protein kinase pim-2-like isoform X1</fullName>
    </submittedName>
</protein>
<sequence length="311" mass="35746">MGQFLVFWSTFLLMCVAFSFSESESTTTQQPTTAPPVRKLKCLLTQRCTSSFHLWNFRSPISISTTVEAKYDLKENIGAGCYGNVYRGIRKMDGKQFIIKSTTSEVDSNVPGYPLPIPIEVAMMTIVRDPPSPLLIKLQEWFLVKVEKLPRGKVCKTIMLVMEYLGPCRTLEDFLQKHQHLEERVARTLILQIVKAAQECLRRKICHHDIHDCNILVIDRPLQIKLIDFGCGMHICHDPKKYPPDTRISPKKAVKNTVKQLFGIMREIEKQCSSIPEEFMAFMNTCITLGDDDQRLQTVQQILDQPWLKNQ</sequence>
<proteinExistence type="predicted"/>
<name>A0AC58HKC2_DANRE</name>
<keyword evidence="1" id="KW-1185">Reference proteome</keyword>
<reference evidence="2" key="1">
    <citation type="submission" date="2025-08" db="UniProtKB">
        <authorList>
            <consortium name="RefSeq"/>
        </authorList>
    </citation>
    <scope>IDENTIFICATION</scope>
    <source>
        <strain evidence="2">Tuebingen</strain>
        <tissue evidence="2">Fibroblasts and whole tissue</tissue>
    </source>
</reference>